<dbReference type="Proteomes" id="UP000583929">
    <property type="component" value="Unassembled WGS sequence"/>
</dbReference>
<reference evidence="1 2" key="1">
    <citation type="journal article" date="2020" name="bioRxiv">
        <title>Sequence and annotation of 42 cannabis genomes reveals extensive copy number variation in cannabinoid synthesis and pathogen resistance genes.</title>
        <authorList>
            <person name="Mckernan K.J."/>
            <person name="Helbert Y."/>
            <person name="Kane L.T."/>
            <person name="Ebling H."/>
            <person name="Zhang L."/>
            <person name="Liu B."/>
            <person name="Eaton Z."/>
            <person name="Mclaughlin S."/>
            <person name="Kingan S."/>
            <person name="Baybayan P."/>
            <person name="Concepcion G."/>
            <person name="Jordan M."/>
            <person name="Riva A."/>
            <person name="Barbazuk W."/>
            <person name="Harkins T."/>
        </authorList>
    </citation>
    <scope>NUCLEOTIDE SEQUENCE [LARGE SCALE GENOMIC DNA]</scope>
    <source>
        <strain evidence="2">cv. Jamaican Lion 4</strain>
        <tissue evidence="1">Leaf</tissue>
    </source>
</reference>
<comment type="caution">
    <text evidence="1">The sequence shown here is derived from an EMBL/GenBank/DDBJ whole genome shotgun (WGS) entry which is preliminary data.</text>
</comment>
<accession>A0A7J6GYW6</accession>
<name>A0A7J6GYW6_CANSA</name>
<sequence>MRSNELATDILKALTTQVLPPMLQVNGGSAERSGLGDLFDSNTHHLTTSHGSFLKHWDWLIDLEAKEIQIYLRFICHSVPSVGKKLSDWDSLNDPSSLTLSKVLLLKLLIEKVEEQLGIVCAPKKGSSTEALSNLLEMLLRNYDDVPDELADESGQSDEEPDPSAYEASLLCITILLLDPPSHGTTLHIMDDPNDVFTDECDTATDDD</sequence>
<dbReference type="EMBL" id="JAATIQ010000075">
    <property type="protein sequence ID" value="KAF4388162.1"/>
    <property type="molecule type" value="Genomic_DNA"/>
</dbReference>
<protein>
    <submittedName>
        <fullName evidence="1">Uncharacterized protein</fullName>
    </submittedName>
</protein>
<evidence type="ECO:0000313" key="1">
    <source>
        <dbReference type="EMBL" id="KAF4388162.1"/>
    </source>
</evidence>
<organism evidence="1 2">
    <name type="scientific">Cannabis sativa</name>
    <name type="common">Hemp</name>
    <name type="synonym">Marijuana</name>
    <dbReference type="NCBI Taxonomy" id="3483"/>
    <lineage>
        <taxon>Eukaryota</taxon>
        <taxon>Viridiplantae</taxon>
        <taxon>Streptophyta</taxon>
        <taxon>Embryophyta</taxon>
        <taxon>Tracheophyta</taxon>
        <taxon>Spermatophyta</taxon>
        <taxon>Magnoliopsida</taxon>
        <taxon>eudicotyledons</taxon>
        <taxon>Gunneridae</taxon>
        <taxon>Pentapetalae</taxon>
        <taxon>rosids</taxon>
        <taxon>fabids</taxon>
        <taxon>Rosales</taxon>
        <taxon>Cannabaceae</taxon>
        <taxon>Cannabis</taxon>
    </lineage>
</organism>
<dbReference type="AlphaFoldDB" id="A0A7J6GYW6"/>
<keyword evidence="2" id="KW-1185">Reference proteome</keyword>
<gene>
    <name evidence="1" type="ORF">G4B88_021858</name>
</gene>
<proteinExistence type="predicted"/>
<evidence type="ECO:0000313" key="2">
    <source>
        <dbReference type="Proteomes" id="UP000583929"/>
    </source>
</evidence>